<evidence type="ECO:0000256" key="1">
    <source>
        <dbReference type="SAM" id="MobiDB-lite"/>
    </source>
</evidence>
<gene>
    <name evidence="2" type="ORF">QI031_30450</name>
</gene>
<keyword evidence="3" id="KW-1185">Reference proteome</keyword>
<proteinExistence type="predicted"/>
<evidence type="ECO:0000313" key="3">
    <source>
        <dbReference type="Proteomes" id="UP001223520"/>
    </source>
</evidence>
<dbReference type="EMBL" id="CP124544">
    <property type="protein sequence ID" value="WGV29126.1"/>
    <property type="molecule type" value="Genomic_DNA"/>
</dbReference>
<dbReference type="AlphaFoldDB" id="A0AAJ6PCQ3"/>
<name>A0AAJ6PCQ3_9CYAN</name>
<sequence>MITQAKFEKGIALLQTHFNRELSPSAVAIWSEYLNQHLDDEQFTLAVKQAIIELDFFPNAKKLVEFAKTNNEVQAIADWRIIIAAAKTSNDQWQQEILKPLTESAHIALAAIGGLQSVALAEEWQLSKLEKQFTTVYCQSPTSMKFLPPARLNQSEPEVIEEHKLTQPIDLSGLKEKSSPNKAETGFMSGKYVTINSQPLNKSERNSSSKGF</sequence>
<geneLocation type="plasmid" evidence="2 3">
    <name>unnamed1</name>
</geneLocation>
<keyword evidence="2" id="KW-0614">Plasmid</keyword>
<evidence type="ECO:0000313" key="2">
    <source>
        <dbReference type="EMBL" id="WGV29126.1"/>
    </source>
</evidence>
<accession>A0AAJ6PCQ3</accession>
<organism evidence="2 3">
    <name type="scientific">Halotia branconii CENA392</name>
    <dbReference type="NCBI Taxonomy" id="1539056"/>
    <lineage>
        <taxon>Bacteria</taxon>
        <taxon>Bacillati</taxon>
        <taxon>Cyanobacteriota</taxon>
        <taxon>Cyanophyceae</taxon>
        <taxon>Nostocales</taxon>
        <taxon>Nodulariaceae</taxon>
        <taxon>Halotia</taxon>
    </lineage>
</organism>
<dbReference type="KEGG" id="hbq:QI031_30450"/>
<dbReference type="Proteomes" id="UP001223520">
    <property type="component" value="Plasmid unnamed1"/>
</dbReference>
<feature type="region of interest" description="Disordered" evidence="1">
    <location>
        <begin position="170"/>
        <end position="190"/>
    </location>
</feature>
<reference evidence="2 3" key="1">
    <citation type="journal article" date="2023" name="Limnol Oceanogr Lett">
        <title>Environmental adaptations by the intertidal Antarctic cyanobacterium Halotia branconii CENA392 as revealed using long-read genome sequencing.</title>
        <authorList>
            <person name="Dextro R.B."/>
            <person name="Delbaje E."/>
            <person name="Freitas P.N.N."/>
            <person name="Geraldes V."/>
            <person name="Pinto E."/>
            <person name="Long P.F."/>
            <person name="Fiore M.F."/>
        </authorList>
    </citation>
    <scope>NUCLEOTIDE SEQUENCE [LARGE SCALE GENOMIC DNA]</scope>
    <source>
        <strain evidence="2 3">CENA392</strain>
        <plasmid evidence="2 3">unnamed1</plasmid>
    </source>
</reference>
<protein>
    <submittedName>
        <fullName evidence="2">Uncharacterized protein</fullName>
    </submittedName>
</protein>
<dbReference type="RefSeq" id="WP_281486321.1">
    <property type="nucleotide sequence ID" value="NZ_CP124544.1"/>
</dbReference>